<evidence type="ECO:0000256" key="1">
    <source>
        <dbReference type="ARBA" id="ARBA00005568"/>
    </source>
</evidence>
<name>A0A1I6YHR6_9ACTN</name>
<dbReference type="AlphaFoldDB" id="A0A1I6YHR6"/>
<proteinExistence type="inferred from homology"/>
<dbReference type="InterPro" id="IPR015813">
    <property type="entry name" value="Pyrv/PenolPyrv_kinase-like_dom"/>
</dbReference>
<dbReference type="GO" id="GO:0046872">
    <property type="term" value="F:metal ion binding"/>
    <property type="evidence" value="ECO:0007669"/>
    <property type="project" value="UniProtKB-KW"/>
</dbReference>
<organism evidence="5 6">
    <name type="scientific">Geodermatophilus amargosae</name>
    <dbReference type="NCBI Taxonomy" id="1296565"/>
    <lineage>
        <taxon>Bacteria</taxon>
        <taxon>Bacillati</taxon>
        <taxon>Actinomycetota</taxon>
        <taxon>Actinomycetes</taxon>
        <taxon>Geodermatophilales</taxon>
        <taxon>Geodermatophilaceae</taxon>
        <taxon>Geodermatophilus</taxon>
    </lineage>
</organism>
<evidence type="ECO:0000313" key="5">
    <source>
        <dbReference type="EMBL" id="SFT50053.1"/>
    </source>
</evidence>
<keyword evidence="3" id="KW-0456">Lyase</keyword>
<dbReference type="Proteomes" id="UP000199546">
    <property type="component" value="Unassembled WGS sequence"/>
</dbReference>
<dbReference type="PANTHER" id="PTHR30502:SF0">
    <property type="entry name" value="PHOSPHOENOLPYRUVATE CARBOXYLASE FAMILY PROTEIN"/>
    <property type="match status" value="1"/>
</dbReference>
<dbReference type="GO" id="GO:0016832">
    <property type="term" value="F:aldehyde-lyase activity"/>
    <property type="evidence" value="ECO:0007669"/>
    <property type="project" value="TreeGrafter"/>
</dbReference>
<dbReference type="Gene3D" id="3.20.20.60">
    <property type="entry name" value="Phosphoenolpyruvate-binding domains"/>
    <property type="match status" value="1"/>
</dbReference>
<dbReference type="PANTHER" id="PTHR30502">
    <property type="entry name" value="2-KETO-3-DEOXY-L-RHAMNONATE ALDOLASE"/>
    <property type="match status" value="1"/>
</dbReference>
<accession>A0A1I6YHR6</accession>
<dbReference type="STRING" id="1296565.SAMN05660657_01082"/>
<sequence>MGTSEDDLRRAWAAGEARHGLWSLLPGAVTGEVLARTGADFVVVDLQHGSTAEADLPGTAAAITAAGSLPLVRTRSPAFADVGRPLDLGARGVIVPNVRDAAHAREVVAATRYAPAGGRSIGRLSGGAEQPLVVLMVEAATALDDLDAVLAVEGLDGVYVGPGDLSLSLGLTGEEHREELRGVLSSIVARAAAARVPVGVHAYSGEEAAGFAAEGATIVTVAVDVAVLGQATSQHLSIARGAGTGPDRGIA</sequence>
<evidence type="ECO:0000256" key="2">
    <source>
        <dbReference type="ARBA" id="ARBA00022723"/>
    </source>
</evidence>
<keyword evidence="2" id="KW-0479">Metal-binding</keyword>
<evidence type="ECO:0000256" key="3">
    <source>
        <dbReference type="ARBA" id="ARBA00023239"/>
    </source>
</evidence>
<dbReference type="InterPro" id="IPR005000">
    <property type="entry name" value="Aldolase/citrate-lyase_domain"/>
</dbReference>
<dbReference type="OrthoDB" id="3353438at2"/>
<evidence type="ECO:0000259" key="4">
    <source>
        <dbReference type="Pfam" id="PF03328"/>
    </source>
</evidence>
<comment type="similarity">
    <text evidence="1">Belongs to the HpcH/HpaI aldolase family.</text>
</comment>
<dbReference type="InterPro" id="IPR050251">
    <property type="entry name" value="HpcH-HpaI_aldolase"/>
</dbReference>
<dbReference type="GO" id="GO:0005737">
    <property type="term" value="C:cytoplasm"/>
    <property type="evidence" value="ECO:0007669"/>
    <property type="project" value="TreeGrafter"/>
</dbReference>
<dbReference type="EMBL" id="FPBA01000003">
    <property type="protein sequence ID" value="SFT50053.1"/>
    <property type="molecule type" value="Genomic_DNA"/>
</dbReference>
<gene>
    <name evidence="5" type="ORF">SAMN05660657_01082</name>
</gene>
<dbReference type="Pfam" id="PF03328">
    <property type="entry name" value="HpcH_HpaI"/>
    <property type="match status" value="1"/>
</dbReference>
<dbReference type="InterPro" id="IPR040442">
    <property type="entry name" value="Pyrv_kinase-like_dom_sf"/>
</dbReference>
<reference evidence="6" key="1">
    <citation type="submission" date="2016-10" db="EMBL/GenBank/DDBJ databases">
        <authorList>
            <person name="Varghese N."/>
            <person name="Submissions S."/>
        </authorList>
    </citation>
    <scope>NUCLEOTIDE SEQUENCE [LARGE SCALE GENOMIC DNA]</scope>
    <source>
        <strain evidence="6">DSM 46136</strain>
    </source>
</reference>
<evidence type="ECO:0000313" key="6">
    <source>
        <dbReference type="Proteomes" id="UP000199546"/>
    </source>
</evidence>
<dbReference type="SUPFAM" id="SSF51621">
    <property type="entry name" value="Phosphoenolpyruvate/pyruvate domain"/>
    <property type="match status" value="1"/>
</dbReference>
<protein>
    <submittedName>
        <fullName evidence="5">4-hydroxy-2-oxoheptanedioate aldolase</fullName>
    </submittedName>
</protein>
<keyword evidence="6" id="KW-1185">Reference proteome</keyword>
<feature type="domain" description="HpcH/HpaI aldolase/citrate lyase" evidence="4">
    <location>
        <begin position="18"/>
        <end position="228"/>
    </location>
</feature>
<dbReference type="RefSeq" id="WP_093578416.1">
    <property type="nucleotide sequence ID" value="NZ_FPBA01000003.1"/>
</dbReference>